<name>A0ABP1QCR6_9HEXA</name>
<evidence type="ECO:0000313" key="2">
    <source>
        <dbReference type="Proteomes" id="UP001642540"/>
    </source>
</evidence>
<evidence type="ECO:0000313" key="1">
    <source>
        <dbReference type="EMBL" id="CAL8098533.1"/>
    </source>
</evidence>
<keyword evidence="2" id="KW-1185">Reference proteome</keyword>
<protein>
    <recommendedName>
        <fullName evidence="3">F-box domain-containing protein</fullName>
    </recommendedName>
</protein>
<dbReference type="EMBL" id="CAXLJM020000030">
    <property type="protein sequence ID" value="CAL8098533.1"/>
    <property type="molecule type" value="Genomic_DNA"/>
</dbReference>
<proteinExistence type="predicted"/>
<accession>A0ABP1QCR6</accession>
<gene>
    <name evidence="1" type="ORF">ODALV1_LOCUS9968</name>
</gene>
<evidence type="ECO:0008006" key="3">
    <source>
        <dbReference type="Google" id="ProtNLM"/>
    </source>
</evidence>
<dbReference type="Proteomes" id="UP001642540">
    <property type="component" value="Unassembled WGS sequence"/>
</dbReference>
<comment type="caution">
    <text evidence="1">The sequence shown here is derived from an EMBL/GenBank/DDBJ whole genome shotgun (WGS) entry which is preliminary data.</text>
</comment>
<organism evidence="1 2">
    <name type="scientific">Orchesella dallaii</name>
    <dbReference type="NCBI Taxonomy" id="48710"/>
    <lineage>
        <taxon>Eukaryota</taxon>
        <taxon>Metazoa</taxon>
        <taxon>Ecdysozoa</taxon>
        <taxon>Arthropoda</taxon>
        <taxon>Hexapoda</taxon>
        <taxon>Collembola</taxon>
        <taxon>Entomobryomorpha</taxon>
        <taxon>Entomobryoidea</taxon>
        <taxon>Orchesellidae</taxon>
        <taxon>Orchesellinae</taxon>
        <taxon>Orchesella</taxon>
    </lineage>
</organism>
<dbReference type="SUPFAM" id="SSF52047">
    <property type="entry name" value="RNI-like"/>
    <property type="match status" value="1"/>
</dbReference>
<sequence>MAEESLSRMDLEGPEEEKFPLDLFPLEVWGEIFGNLTRSNDLTNIYNTTACWRKFLQPQRATFIKELIAKAFLILDNERRFSGRDILRLRLLSYTWKEVIDHFLQTHPHHLDIGFSKARTFPEYFSPIHKFHRAKLERFMEWTRNYPSTDPFFSRSVSYQELTFSEAGHLRMHLTPAHNIPRQRLLFREVLNQFGEQIWYITLSFTVRNTKQEEFYELIHAYLSHMPNLRALTIRVQEGVDNPHERTPELMSLLDTLPLPHLEDLLLLSLRNVPEPLQTALLLRYNQVERLAFQNSTGCHPSFPPHSLQDLDFSKLEQLRIFSYCDQDFQHLHLKSTSWALTHMNLRWIQITDLNLVFRAISSFSGTLKKLMLEFRGVRIHDFHEQAEEKLRLPNLEMVKITAVQSYLNSLDFLMPCLNLKEIHLNIWIPANPQIRLGPAASIQVIQWAGWLNDLDSSNIWRVFRNLKKIEIKTVTNSRIDMEVPVRDKYLYTRLRSNDNVQGGGGE</sequence>
<reference evidence="1 2" key="1">
    <citation type="submission" date="2024-08" db="EMBL/GenBank/DDBJ databases">
        <authorList>
            <person name="Cucini C."/>
            <person name="Frati F."/>
        </authorList>
    </citation>
    <scope>NUCLEOTIDE SEQUENCE [LARGE SCALE GENOMIC DNA]</scope>
</reference>